<evidence type="ECO:0000259" key="8">
    <source>
        <dbReference type="Pfam" id="PF00593"/>
    </source>
</evidence>
<evidence type="ECO:0000313" key="9">
    <source>
        <dbReference type="EMBL" id="EMR03610.1"/>
    </source>
</evidence>
<dbReference type="PANTHER" id="PTHR30069">
    <property type="entry name" value="TONB-DEPENDENT OUTER MEMBRANE RECEPTOR"/>
    <property type="match status" value="1"/>
</dbReference>
<sequence length="437" mass="50318">MRRSYLQLLFKALELPFLPVYNDYQLKYQWQPNPKNRFTVVSLGALDDFELNLDANETEEQRYTLNNLPVSKQWNYTIGGKWEYFRKGGYYTVVLSRNMLDNRASKWAGNDESRPENRLLAYQSQEIENKLRLEDFRQFGSGLKVTWGLNYEYAKYSVDNYFKTVAQGNPLTQEYRSSLQLNKWGLFGQASQDLLEGKVILSAGLRMDATDYSEEMNKLWEQFSPRLSAAWYFLPKWSLNANVGRYYQLPSYVVMGFRNSADGPLVNRQNGLQYLRADHVVSGVEWAPTNFLRLTLEGFYKWYSNYPYLLDQGISLANLGADFGVIGNSPVISASKGRAYGLEFLVQQRLASTFYGTLAYTLVRSEFTGLDEVYIPSAWDYRHIVSLTGGKRFPRNWELGSRFLLSGGPPFTPFDLAATLNQENWDRSGQGLPDYAA</sequence>
<evidence type="ECO:0000256" key="4">
    <source>
        <dbReference type="ARBA" id="ARBA00022692"/>
    </source>
</evidence>
<evidence type="ECO:0000256" key="3">
    <source>
        <dbReference type="ARBA" id="ARBA00022452"/>
    </source>
</evidence>
<dbReference type="PANTHER" id="PTHR30069:SF57">
    <property type="entry name" value="TONB-DEPENDENT RECEPTOR"/>
    <property type="match status" value="1"/>
</dbReference>
<protein>
    <submittedName>
        <fullName evidence="9">Outer membrane receptor for ferrienterochelin and colicin</fullName>
    </submittedName>
</protein>
<dbReference type="GO" id="GO:0015344">
    <property type="term" value="F:siderophore uptake transmembrane transporter activity"/>
    <property type="evidence" value="ECO:0007669"/>
    <property type="project" value="TreeGrafter"/>
</dbReference>
<feature type="domain" description="TonB-dependent receptor-like beta-barrel" evidence="8">
    <location>
        <begin position="23"/>
        <end position="408"/>
    </location>
</feature>
<keyword evidence="6" id="KW-0472">Membrane</keyword>
<evidence type="ECO:0000256" key="1">
    <source>
        <dbReference type="ARBA" id="ARBA00004571"/>
    </source>
</evidence>
<dbReference type="Proteomes" id="UP000011910">
    <property type="component" value="Unassembled WGS sequence"/>
</dbReference>
<dbReference type="AlphaFoldDB" id="M7NPG1"/>
<dbReference type="STRING" id="1279009.ADICEAN_01207"/>
<dbReference type="GO" id="GO:0009279">
    <property type="term" value="C:cell outer membrane"/>
    <property type="evidence" value="ECO:0007669"/>
    <property type="project" value="UniProtKB-SubCell"/>
</dbReference>
<gene>
    <name evidence="9" type="ORF">ADICEAN_01207</name>
</gene>
<evidence type="ECO:0000256" key="6">
    <source>
        <dbReference type="ARBA" id="ARBA00023136"/>
    </source>
</evidence>
<evidence type="ECO:0000313" key="10">
    <source>
        <dbReference type="Proteomes" id="UP000011910"/>
    </source>
</evidence>
<dbReference type="PATRIC" id="fig|1279009.4.peg.1220"/>
<keyword evidence="9" id="KW-0675">Receptor</keyword>
<evidence type="ECO:0000256" key="5">
    <source>
        <dbReference type="ARBA" id="ARBA00023077"/>
    </source>
</evidence>
<dbReference type="eggNOG" id="COG4771">
    <property type="taxonomic scope" value="Bacteria"/>
</dbReference>
<dbReference type="InterPro" id="IPR039426">
    <property type="entry name" value="TonB-dep_rcpt-like"/>
</dbReference>
<dbReference type="OrthoDB" id="9804995at2"/>
<dbReference type="EMBL" id="AODQ01000021">
    <property type="protein sequence ID" value="EMR03610.1"/>
    <property type="molecule type" value="Genomic_DNA"/>
</dbReference>
<dbReference type="Gene3D" id="2.40.170.20">
    <property type="entry name" value="TonB-dependent receptor, beta-barrel domain"/>
    <property type="match status" value="1"/>
</dbReference>
<keyword evidence="5" id="KW-0798">TonB box</keyword>
<accession>M7NPG1</accession>
<comment type="subcellular location">
    <subcellularLocation>
        <location evidence="1">Cell outer membrane</location>
        <topology evidence="1">Multi-pass membrane protein</topology>
    </subcellularLocation>
</comment>
<evidence type="ECO:0000256" key="2">
    <source>
        <dbReference type="ARBA" id="ARBA00022448"/>
    </source>
</evidence>
<name>M7NPG1_9BACT</name>
<dbReference type="SUPFAM" id="SSF56935">
    <property type="entry name" value="Porins"/>
    <property type="match status" value="1"/>
</dbReference>
<organism evidence="9 10">
    <name type="scientific">Cesiribacter andamanensis AMV16</name>
    <dbReference type="NCBI Taxonomy" id="1279009"/>
    <lineage>
        <taxon>Bacteria</taxon>
        <taxon>Pseudomonadati</taxon>
        <taxon>Bacteroidota</taxon>
        <taxon>Cytophagia</taxon>
        <taxon>Cytophagales</taxon>
        <taxon>Cesiribacteraceae</taxon>
        <taxon>Cesiribacter</taxon>
    </lineage>
</organism>
<dbReference type="RefSeq" id="WP_009194607.1">
    <property type="nucleotide sequence ID" value="NZ_AODQ01000021.1"/>
</dbReference>
<dbReference type="InterPro" id="IPR000531">
    <property type="entry name" value="Beta-barrel_TonB"/>
</dbReference>
<reference evidence="9 10" key="1">
    <citation type="journal article" date="2013" name="Genome Announc.">
        <title>Draft Genome Sequence of Cesiribacter andamanensis Strain AMV16T, Isolated from a Soil Sample from a Mud Volcano in the Andaman Islands, India.</title>
        <authorList>
            <person name="Shivaji S."/>
            <person name="Ara S."/>
            <person name="Begum Z."/>
            <person name="Srinivas T.N."/>
            <person name="Singh A."/>
            <person name="Kumar Pinnaka A."/>
        </authorList>
    </citation>
    <scope>NUCLEOTIDE SEQUENCE [LARGE SCALE GENOMIC DNA]</scope>
    <source>
        <strain evidence="9 10">AMV16</strain>
    </source>
</reference>
<dbReference type="InterPro" id="IPR036942">
    <property type="entry name" value="Beta-barrel_TonB_sf"/>
</dbReference>
<keyword evidence="3" id="KW-1134">Transmembrane beta strand</keyword>
<evidence type="ECO:0000256" key="7">
    <source>
        <dbReference type="ARBA" id="ARBA00023237"/>
    </source>
</evidence>
<keyword evidence="4" id="KW-0812">Transmembrane</keyword>
<dbReference type="GO" id="GO:0044718">
    <property type="term" value="P:siderophore transmembrane transport"/>
    <property type="evidence" value="ECO:0007669"/>
    <property type="project" value="TreeGrafter"/>
</dbReference>
<keyword evidence="2" id="KW-0813">Transport</keyword>
<dbReference type="Pfam" id="PF00593">
    <property type="entry name" value="TonB_dep_Rec_b-barrel"/>
    <property type="match status" value="1"/>
</dbReference>
<keyword evidence="10" id="KW-1185">Reference proteome</keyword>
<proteinExistence type="predicted"/>
<keyword evidence="7" id="KW-0998">Cell outer membrane</keyword>
<comment type="caution">
    <text evidence="9">The sequence shown here is derived from an EMBL/GenBank/DDBJ whole genome shotgun (WGS) entry which is preliminary data.</text>
</comment>